<dbReference type="EMBL" id="AYKG01000012">
    <property type="protein sequence ID" value="ROO30124.1"/>
    <property type="molecule type" value="Genomic_DNA"/>
</dbReference>
<dbReference type="AlphaFoldDB" id="A0A423PX20"/>
<reference evidence="1 2" key="1">
    <citation type="submission" date="2013-10" db="EMBL/GenBank/DDBJ databases">
        <title>Salinisphaera japonica YTM-1 Genome Sequencing.</title>
        <authorList>
            <person name="Lai Q."/>
            <person name="Li C."/>
            <person name="Shao Z."/>
        </authorList>
    </citation>
    <scope>NUCLEOTIDE SEQUENCE [LARGE SCALE GENOMIC DNA]</scope>
    <source>
        <strain evidence="1 2">YTM-1</strain>
    </source>
</reference>
<organism evidence="1 2">
    <name type="scientific">Salinisphaera japonica YTM-1</name>
    <dbReference type="NCBI Taxonomy" id="1209778"/>
    <lineage>
        <taxon>Bacteria</taxon>
        <taxon>Pseudomonadati</taxon>
        <taxon>Pseudomonadota</taxon>
        <taxon>Gammaproteobacteria</taxon>
        <taxon>Salinisphaerales</taxon>
        <taxon>Salinisphaeraceae</taxon>
        <taxon>Salinisphaera</taxon>
    </lineage>
</organism>
<gene>
    <name evidence="1" type="ORF">SAJA_05185</name>
</gene>
<accession>A0A423PX20</accession>
<keyword evidence="2" id="KW-1185">Reference proteome</keyword>
<dbReference type="Proteomes" id="UP000285310">
    <property type="component" value="Unassembled WGS sequence"/>
</dbReference>
<dbReference type="InParanoid" id="A0A423PX20"/>
<proteinExistence type="predicted"/>
<evidence type="ECO:0000313" key="1">
    <source>
        <dbReference type="EMBL" id="ROO30124.1"/>
    </source>
</evidence>
<evidence type="ECO:0000313" key="2">
    <source>
        <dbReference type="Proteomes" id="UP000285310"/>
    </source>
</evidence>
<protein>
    <recommendedName>
        <fullName evidence="3">Aminoglycoside phosphotransferase domain-containing protein</fullName>
    </recommendedName>
</protein>
<evidence type="ECO:0008006" key="3">
    <source>
        <dbReference type="Google" id="ProtNLM"/>
    </source>
</evidence>
<name>A0A423PX20_9GAMM</name>
<sequence>MRRAVLRRLGRWSRGAYDVRLVYDQGQPIYKKVVFNSDRQAQQVASALSAFGESIHVPTLRHQADNAIWVDYVAGHAFDPHAADQPEGVAECFTRFALRPSRAVALGETGLADESHQRLNWLLNNAVIAPRLADTLAARINAFDAGLVLRFGFDYADPIAANLLTRADTGQICAIDVKNVRQDALVGLGVAKAHARWLDDDGLRRILSDWQSQGLADVVAAFDFIRLYERIERVARQAVTEKRSRGAIRKQNNKADKLEALLD</sequence>
<comment type="caution">
    <text evidence="1">The sequence shown here is derived from an EMBL/GenBank/DDBJ whole genome shotgun (WGS) entry which is preliminary data.</text>
</comment>